<feature type="domain" description="Regulator of nucleoside diphosphate kinase N-terminal" evidence="2">
    <location>
        <begin position="4"/>
        <end position="44"/>
    </location>
</feature>
<dbReference type="Pfam" id="PF14760">
    <property type="entry name" value="Rnk_N"/>
    <property type="match status" value="1"/>
</dbReference>
<name>A0A1I3S1G9_9HYPH</name>
<feature type="domain" description="Transcription elongation factor GreA/GreB C-terminal" evidence="1">
    <location>
        <begin position="52"/>
        <end position="124"/>
    </location>
</feature>
<reference evidence="4" key="1">
    <citation type="submission" date="2016-10" db="EMBL/GenBank/DDBJ databases">
        <authorList>
            <person name="Varghese N."/>
            <person name="Submissions S."/>
        </authorList>
    </citation>
    <scope>NUCLEOTIDE SEQUENCE [LARGE SCALE GENOMIC DNA]</scope>
    <source>
        <strain evidence="4">DSM 21857</strain>
    </source>
</reference>
<dbReference type="GO" id="GO:0006354">
    <property type="term" value="P:DNA-templated transcription elongation"/>
    <property type="evidence" value="ECO:0007669"/>
    <property type="project" value="TreeGrafter"/>
</dbReference>
<dbReference type="STRING" id="1121003.SAMN03080618_03200"/>
<keyword evidence="3" id="KW-0808">Transferase</keyword>
<sequence>MRKPGIVVNKSDHARLLQLANGLLDRKPDMAEELLSELERARVVERGEMLQTTVQMGSTIEYQNQDGQIRTLTLVYPADADIAQGKVSILTPVGTAVLGLRAGQTMEWVAADGRSSTLTVVSVQAPQTDAVQ</sequence>
<keyword evidence="4" id="KW-1185">Reference proteome</keyword>
<evidence type="ECO:0000313" key="4">
    <source>
        <dbReference type="Proteomes" id="UP000242763"/>
    </source>
</evidence>
<dbReference type="OrthoDB" id="192847at2"/>
<gene>
    <name evidence="3" type="ORF">SAMN03080618_03200</name>
</gene>
<evidence type="ECO:0000313" key="3">
    <source>
        <dbReference type="EMBL" id="SFJ51366.1"/>
    </source>
</evidence>
<dbReference type="RefSeq" id="WP_091524390.1">
    <property type="nucleotide sequence ID" value="NZ_FORF01000024.1"/>
</dbReference>
<evidence type="ECO:0000259" key="2">
    <source>
        <dbReference type="Pfam" id="PF14760"/>
    </source>
</evidence>
<dbReference type="Pfam" id="PF01272">
    <property type="entry name" value="GreA_GreB"/>
    <property type="match status" value="1"/>
</dbReference>
<dbReference type="Proteomes" id="UP000242763">
    <property type="component" value="Unassembled WGS sequence"/>
</dbReference>
<dbReference type="InterPro" id="IPR036953">
    <property type="entry name" value="GreA/GreB_C_sf"/>
</dbReference>
<dbReference type="GO" id="GO:0070063">
    <property type="term" value="F:RNA polymerase binding"/>
    <property type="evidence" value="ECO:0007669"/>
    <property type="project" value="InterPro"/>
</dbReference>
<dbReference type="InterPro" id="IPR001437">
    <property type="entry name" value="Tscrpt_elong_fac_GreA/B_C"/>
</dbReference>
<dbReference type="EMBL" id="FORF01000024">
    <property type="protein sequence ID" value="SFJ51366.1"/>
    <property type="molecule type" value="Genomic_DNA"/>
</dbReference>
<organism evidence="3 4">
    <name type="scientific">Aquamicrobium aerolatum DSM 21857</name>
    <dbReference type="NCBI Taxonomy" id="1121003"/>
    <lineage>
        <taxon>Bacteria</taxon>
        <taxon>Pseudomonadati</taxon>
        <taxon>Pseudomonadota</taxon>
        <taxon>Alphaproteobacteria</taxon>
        <taxon>Hyphomicrobiales</taxon>
        <taxon>Phyllobacteriaceae</taxon>
        <taxon>Aerobium</taxon>
    </lineage>
</organism>
<dbReference type="GO" id="GO:0016301">
    <property type="term" value="F:kinase activity"/>
    <property type="evidence" value="ECO:0007669"/>
    <property type="project" value="UniProtKB-KW"/>
</dbReference>
<dbReference type="PANTHER" id="PTHR30437:SF5">
    <property type="entry name" value="REGULATOR OF NUCLEOSIDE DIPHOSPHATE KINASE"/>
    <property type="match status" value="1"/>
</dbReference>
<proteinExistence type="predicted"/>
<dbReference type="PANTHER" id="PTHR30437">
    <property type="entry name" value="TRANSCRIPTION ELONGATION FACTOR GREA"/>
    <property type="match status" value="1"/>
</dbReference>
<protein>
    <submittedName>
        <fullName evidence="3">Regulator of nucleoside diphosphate kinase</fullName>
    </submittedName>
</protein>
<dbReference type="SUPFAM" id="SSF54534">
    <property type="entry name" value="FKBP-like"/>
    <property type="match status" value="1"/>
</dbReference>
<dbReference type="GO" id="GO:0003677">
    <property type="term" value="F:DNA binding"/>
    <property type="evidence" value="ECO:0007669"/>
    <property type="project" value="InterPro"/>
</dbReference>
<dbReference type="Gene3D" id="3.10.50.30">
    <property type="entry name" value="Transcription elongation factor, GreA/GreB, C-terminal domain"/>
    <property type="match status" value="1"/>
</dbReference>
<dbReference type="Gene3D" id="1.10.286.20">
    <property type="match status" value="1"/>
</dbReference>
<dbReference type="InterPro" id="IPR023459">
    <property type="entry name" value="Tscrpt_elong_fac_GreA/B_fam"/>
</dbReference>
<dbReference type="InterPro" id="IPR029462">
    <property type="entry name" value="Rnk_N"/>
</dbReference>
<dbReference type="AlphaFoldDB" id="A0A1I3S1G9"/>
<accession>A0A1I3S1G9</accession>
<dbReference type="GO" id="GO:0032784">
    <property type="term" value="P:regulation of DNA-templated transcription elongation"/>
    <property type="evidence" value="ECO:0007669"/>
    <property type="project" value="InterPro"/>
</dbReference>
<dbReference type="NCBIfam" id="NF004396">
    <property type="entry name" value="PRK05753.1"/>
    <property type="match status" value="1"/>
</dbReference>
<keyword evidence="3" id="KW-0418">Kinase</keyword>
<evidence type="ECO:0000259" key="1">
    <source>
        <dbReference type="Pfam" id="PF01272"/>
    </source>
</evidence>